<feature type="compositionally biased region" description="Basic and acidic residues" evidence="1">
    <location>
        <begin position="115"/>
        <end position="129"/>
    </location>
</feature>
<keyword evidence="2" id="KW-0472">Membrane</keyword>
<proteinExistence type="predicted"/>
<feature type="compositionally biased region" description="Low complexity" evidence="1">
    <location>
        <begin position="164"/>
        <end position="179"/>
    </location>
</feature>
<gene>
    <name evidence="3" type="ORF">CYNAS_LOCUS20341</name>
</gene>
<evidence type="ECO:0000313" key="3">
    <source>
        <dbReference type="EMBL" id="CAJ0608358.1"/>
    </source>
</evidence>
<feature type="compositionally biased region" description="Polar residues" evidence="1">
    <location>
        <begin position="180"/>
        <end position="198"/>
    </location>
</feature>
<feature type="compositionally biased region" description="Polar residues" evidence="1">
    <location>
        <begin position="271"/>
        <end position="283"/>
    </location>
</feature>
<feature type="transmembrane region" description="Helical" evidence="2">
    <location>
        <begin position="30"/>
        <end position="51"/>
    </location>
</feature>
<comment type="caution">
    <text evidence="3">The sequence shown here is derived from an EMBL/GenBank/DDBJ whole genome shotgun (WGS) entry which is preliminary data.</text>
</comment>
<name>A0AA36MFX7_CYLNA</name>
<keyword evidence="2" id="KW-1133">Transmembrane helix</keyword>
<evidence type="ECO:0000256" key="2">
    <source>
        <dbReference type="SAM" id="Phobius"/>
    </source>
</evidence>
<keyword evidence="4" id="KW-1185">Reference proteome</keyword>
<accession>A0AA36MFX7</accession>
<reference evidence="3" key="1">
    <citation type="submission" date="2023-07" db="EMBL/GenBank/DDBJ databases">
        <authorList>
            <consortium name="CYATHOMIX"/>
        </authorList>
    </citation>
    <scope>NUCLEOTIDE SEQUENCE</scope>
    <source>
        <strain evidence="3">N/A</strain>
    </source>
</reference>
<dbReference type="Proteomes" id="UP001176961">
    <property type="component" value="Unassembled WGS sequence"/>
</dbReference>
<sequence>MVEYDPSDDHYIQSRKVQNRIEEMDSQLQSLHTVVIVTFLITLLMIIFYVGEVICSPAREPIIPPPPTAVVIHRKDRRKKKRRKTKKIPKDECRHTLNRSFPSKKIMLELDVKKTDKKKKEMEEKEKSGLVKIPIGAPPPYVESGKGGTTGDVKAVSQPESSAVTATVGSTISGVSTTSLPVSATQQTSGSQDRTVLPSTAPPSQPPQLDQLKTAILSVSPRRARPGMGSTLGQPSLPVPAQPPTRTVLPMAKSPRKGRRRATATSPRRSQQMGSGSDQPSAQ</sequence>
<organism evidence="3 4">
    <name type="scientific">Cylicocyclus nassatus</name>
    <name type="common">Nematode worm</name>
    <dbReference type="NCBI Taxonomy" id="53992"/>
    <lineage>
        <taxon>Eukaryota</taxon>
        <taxon>Metazoa</taxon>
        <taxon>Ecdysozoa</taxon>
        <taxon>Nematoda</taxon>
        <taxon>Chromadorea</taxon>
        <taxon>Rhabditida</taxon>
        <taxon>Rhabditina</taxon>
        <taxon>Rhabditomorpha</taxon>
        <taxon>Strongyloidea</taxon>
        <taxon>Strongylidae</taxon>
        <taxon>Cylicocyclus</taxon>
    </lineage>
</organism>
<evidence type="ECO:0000313" key="4">
    <source>
        <dbReference type="Proteomes" id="UP001176961"/>
    </source>
</evidence>
<feature type="region of interest" description="Disordered" evidence="1">
    <location>
        <begin position="115"/>
        <end position="283"/>
    </location>
</feature>
<dbReference type="AlphaFoldDB" id="A0AA36MFX7"/>
<evidence type="ECO:0000256" key="1">
    <source>
        <dbReference type="SAM" id="MobiDB-lite"/>
    </source>
</evidence>
<keyword evidence="2" id="KW-0812">Transmembrane</keyword>
<dbReference type="EMBL" id="CATQJL010000316">
    <property type="protein sequence ID" value="CAJ0608358.1"/>
    <property type="molecule type" value="Genomic_DNA"/>
</dbReference>
<protein>
    <submittedName>
        <fullName evidence="3">Uncharacterized protein</fullName>
    </submittedName>
</protein>